<accession>A0ABQ2SAM5</accession>
<organism evidence="2 3">
    <name type="scientific">Deinococcus sedimenti</name>
    <dbReference type="NCBI Taxonomy" id="1867090"/>
    <lineage>
        <taxon>Bacteria</taxon>
        <taxon>Thermotogati</taxon>
        <taxon>Deinococcota</taxon>
        <taxon>Deinococci</taxon>
        <taxon>Deinococcales</taxon>
        <taxon>Deinococcaceae</taxon>
        <taxon>Deinococcus</taxon>
    </lineage>
</organism>
<evidence type="ECO:0000259" key="1">
    <source>
        <dbReference type="Pfam" id="PF09722"/>
    </source>
</evidence>
<gene>
    <name evidence="2" type="ORF">GCM10008960_36250</name>
</gene>
<reference evidence="3" key="1">
    <citation type="journal article" date="2019" name="Int. J. Syst. Evol. Microbiol.">
        <title>The Global Catalogue of Microorganisms (GCM) 10K type strain sequencing project: providing services to taxonomists for standard genome sequencing and annotation.</title>
        <authorList>
            <consortium name="The Broad Institute Genomics Platform"/>
            <consortium name="The Broad Institute Genome Sequencing Center for Infectious Disease"/>
            <person name="Wu L."/>
            <person name="Ma J."/>
        </authorList>
    </citation>
    <scope>NUCLEOTIDE SEQUENCE [LARGE SCALE GENOMIC DNA]</scope>
    <source>
        <strain evidence="3">JCM 31405</strain>
    </source>
</reference>
<proteinExistence type="predicted"/>
<dbReference type="Pfam" id="PF09722">
    <property type="entry name" value="Xre_MbcA_ParS_C"/>
    <property type="match status" value="1"/>
</dbReference>
<protein>
    <recommendedName>
        <fullName evidence="1">Antitoxin Xre/MbcA/ParS-like toxin-binding domain-containing protein</fullName>
    </recommendedName>
</protein>
<keyword evidence="3" id="KW-1185">Reference proteome</keyword>
<dbReference type="RefSeq" id="WP_189074574.1">
    <property type="nucleotide sequence ID" value="NZ_BMQN01000017.1"/>
</dbReference>
<evidence type="ECO:0000313" key="3">
    <source>
        <dbReference type="Proteomes" id="UP000644548"/>
    </source>
</evidence>
<dbReference type="EMBL" id="BMQN01000017">
    <property type="protein sequence ID" value="GGS06621.1"/>
    <property type="molecule type" value="Genomic_DNA"/>
</dbReference>
<dbReference type="InterPro" id="IPR024467">
    <property type="entry name" value="Xre/MbcA/ParS-like_toxin-bd"/>
</dbReference>
<name>A0ABQ2SAM5_9DEIO</name>
<comment type="caution">
    <text evidence="2">The sequence shown here is derived from an EMBL/GenBank/DDBJ whole genome shotgun (WGS) entry which is preliminary data.</text>
</comment>
<dbReference type="Proteomes" id="UP000644548">
    <property type="component" value="Unassembled WGS sequence"/>
</dbReference>
<sequence>MSKPPKVREITVLDSFVVADNAAVEQLRQLTGLTKDGVHRAVKNFEDRIRKSQRSLVQLESVAGGATMTVRASSLQPTARSFSSLKLDQLDLPGYRVKSMPTIDPKEQVLPALQRAVEALQMTFGESEDAQSWMQTPNDAFNGKTPVSVLEDGQPNAITTVLGAAREGVAL</sequence>
<evidence type="ECO:0000313" key="2">
    <source>
        <dbReference type="EMBL" id="GGS06621.1"/>
    </source>
</evidence>
<feature type="domain" description="Antitoxin Xre/MbcA/ParS-like toxin-binding" evidence="1">
    <location>
        <begin position="119"/>
        <end position="168"/>
    </location>
</feature>